<dbReference type="CDD" id="cd11614">
    <property type="entry name" value="SAF_CpaB_FlgA_like"/>
    <property type="match status" value="1"/>
</dbReference>
<evidence type="ECO:0000313" key="7">
    <source>
        <dbReference type="Proteomes" id="UP000484076"/>
    </source>
</evidence>
<protein>
    <recommendedName>
        <fullName evidence="4">Flagella basal body P-ring formation protein FlgA</fullName>
    </recommendedName>
</protein>
<comment type="similarity">
    <text evidence="4">Belongs to the FlgA family.</text>
</comment>
<dbReference type="PANTHER" id="PTHR36307:SF1">
    <property type="entry name" value="FLAGELLA BASAL BODY P-RING FORMATION PROTEIN FLGA"/>
    <property type="match status" value="1"/>
</dbReference>
<dbReference type="InterPro" id="IPR013974">
    <property type="entry name" value="SAF"/>
</dbReference>
<feature type="signal peptide" evidence="4">
    <location>
        <begin position="1"/>
        <end position="16"/>
    </location>
</feature>
<dbReference type="EMBL" id="WHUT02000004">
    <property type="protein sequence ID" value="NUB44611.1"/>
    <property type="molecule type" value="Genomic_DNA"/>
</dbReference>
<keyword evidence="4" id="KW-1005">Bacterial flagellum biogenesis</keyword>
<evidence type="ECO:0000313" key="6">
    <source>
        <dbReference type="EMBL" id="NUB44611.1"/>
    </source>
</evidence>
<dbReference type="NCBIfam" id="TIGR03170">
    <property type="entry name" value="flgA_cterm"/>
    <property type="match status" value="1"/>
</dbReference>
<proteinExistence type="inferred from homology"/>
<evidence type="ECO:0000256" key="2">
    <source>
        <dbReference type="ARBA" id="ARBA00022729"/>
    </source>
</evidence>
<keyword evidence="6" id="KW-0969">Cilium</keyword>
<organism evidence="6 7">
    <name type="scientific">Fertoeibacter niger</name>
    <dbReference type="NCBI Taxonomy" id="2656921"/>
    <lineage>
        <taxon>Bacteria</taxon>
        <taxon>Pseudomonadati</taxon>
        <taxon>Pseudomonadota</taxon>
        <taxon>Alphaproteobacteria</taxon>
        <taxon>Rhodobacterales</taxon>
        <taxon>Paracoccaceae</taxon>
        <taxon>Fertoeibacter</taxon>
    </lineage>
</organism>
<evidence type="ECO:0000256" key="3">
    <source>
        <dbReference type="ARBA" id="ARBA00022764"/>
    </source>
</evidence>
<accession>A0A8X8H794</accession>
<name>A0A8X8H794_9RHOB</name>
<dbReference type="InterPro" id="IPR017585">
    <property type="entry name" value="SAF_FlgA"/>
</dbReference>
<sequence>MKSLLLLVVFPFAAQADSLVATRTLRAETILAPADMMLVAQAIPGALEDPSLALGQEARVTLYAGRPIRAADIGPPAIVDRNQIVALHYAGGGLSILTEGRALARGGVGDVIRVMNLASRSTVSGRIGAGGEVSVGAMGAMP</sequence>
<dbReference type="AlphaFoldDB" id="A0A8X8H794"/>
<dbReference type="PANTHER" id="PTHR36307">
    <property type="entry name" value="FLAGELLA BASAL BODY P-RING FORMATION PROTEIN FLGA"/>
    <property type="match status" value="1"/>
</dbReference>
<keyword evidence="3 4" id="KW-0574">Periplasm</keyword>
<dbReference type="Pfam" id="PF13144">
    <property type="entry name" value="ChapFlgA"/>
    <property type="match status" value="1"/>
</dbReference>
<keyword evidence="7" id="KW-1185">Reference proteome</keyword>
<keyword evidence="2 4" id="KW-0732">Signal</keyword>
<keyword evidence="6" id="KW-0966">Cell projection</keyword>
<gene>
    <name evidence="6" type="primary">flgA</name>
    <name evidence="6" type="ORF">GEU84_009475</name>
</gene>
<dbReference type="RefSeq" id="WP_174539714.1">
    <property type="nucleotide sequence ID" value="NZ_WHUT02000004.1"/>
</dbReference>
<evidence type="ECO:0000256" key="4">
    <source>
        <dbReference type="RuleBase" id="RU362063"/>
    </source>
</evidence>
<dbReference type="InterPro" id="IPR039246">
    <property type="entry name" value="Flagellar_FlgA"/>
</dbReference>
<comment type="function">
    <text evidence="4">Involved in the assembly process of the P-ring formation. It may associate with FlgF on the rod constituting a structure essential for the P-ring assembly or may act as a modulator protein for the P-ring assembly.</text>
</comment>
<dbReference type="Gene3D" id="2.30.30.760">
    <property type="match status" value="1"/>
</dbReference>
<comment type="subcellular location">
    <subcellularLocation>
        <location evidence="1 4">Periplasm</location>
    </subcellularLocation>
</comment>
<reference evidence="6" key="1">
    <citation type="submission" date="2020-05" db="EMBL/GenBank/DDBJ databases">
        <title>Fertoebacter nigrum gen. nov., sp. nov., a new member of the family Rhodobacteraceae.</title>
        <authorList>
            <person name="Szuroczki S."/>
            <person name="Abbaszade G."/>
            <person name="Buni D."/>
            <person name="Schumann P."/>
            <person name="Toth E."/>
        </authorList>
    </citation>
    <scope>NUCLEOTIDE SEQUENCE</scope>
    <source>
        <strain evidence="6">RG-N-1a</strain>
    </source>
</reference>
<dbReference type="Proteomes" id="UP000484076">
    <property type="component" value="Unassembled WGS sequence"/>
</dbReference>
<dbReference type="GO" id="GO:0042597">
    <property type="term" value="C:periplasmic space"/>
    <property type="evidence" value="ECO:0007669"/>
    <property type="project" value="UniProtKB-SubCell"/>
</dbReference>
<comment type="caution">
    <text evidence="6">The sequence shown here is derived from an EMBL/GenBank/DDBJ whole genome shotgun (WGS) entry which is preliminary data.</text>
</comment>
<feature type="domain" description="SAF" evidence="5">
    <location>
        <begin position="16"/>
        <end position="74"/>
    </location>
</feature>
<evidence type="ECO:0000256" key="1">
    <source>
        <dbReference type="ARBA" id="ARBA00004418"/>
    </source>
</evidence>
<keyword evidence="6" id="KW-0282">Flagellum</keyword>
<evidence type="ECO:0000259" key="5">
    <source>
        <dbReference type="SMART" id="SM00858"/>
    </source>
</evidence>
<dbReference type="SMART" id="SM00858">
    <property type="entry name" value="SAF"/>
    <property type="match status" value="1"/>
</dbReference>
<feature type="chain" id="PRO_5036519146" description="Flagella basal body P-ring formation protein FlgA" evidence="4">
    <location>
        <begin position="17"/>
        <end position="142"/>
    </location>
</feature>
<dbReference type="GO" id="GO:0044780">
    <property type="term" value="P:bacterial-type flagellum assembly"/>
    <property type="evidence" value="ECO:0007669"/>
    <property type="project" value="InterPro"/>
</dbReference>